<feature type="region of interest" description="Disordered" evidence="9">
    <location>
        <begin position="1"/>
        <end position="36"/>
    </location>
</feature>
<feature type="transmembrane region" description="Helical" evidence="8">
    <location>
        <begin position="464"/>
        <end position="485"/>
    </location>
</feature>
<dbReference type="EMBL" id="GG745350">
    <property type="protein sequence ID" value="KNE66565.1"/>
    <property type="molecule type" value="Genomic_DNA"/>
</dbReference>
<feature type="transmembrane region" description="Helical" evidence="8">
    <location>
        <begin position="153"/>
        <end position="170"/>
    </location>
</feature>
<name>A0A0L0SW11_ALLM3</name>
<dbReference type="PANTHER" id="PTHR12385:SF4">
    <property type="entry name" value="PROTEIN PNS1"/>
    <property type="match status" value="1"/>
</dbReference>
<feature type="transmembrane region" description="Helical" evidence="8">
    <location>
        <begin position="116"/>
        <end position="141"/>
    </location>
</feature>
<dbReference type="VEuPathDB" id="FungiDB:AMAG_11693"/>
<feature type="transmembrane region" description="Helical" evidence="8">
    <location>
        <begin position="332"/>
        <end position="353"/>
    </location>
</feature>
<keyword evidence="7 8" id="KW-0472">Membrane</keyword>
<feature type="transmembrane region" description="Helical" evidence="8">
    <location>
        <begin position="71"/>
        <end position="96"/>
    </location>
</feature>
<evidence type="ECO:0000256" key="5">
    <source>
        <dbReference type="ARBA" id="ARBA00022692"/>
    </source>
</evidence>
<accession>A0A0L0SW11</accession>
<dbReference type="OrthoDB" id="44736at2759"/>
<feature type="transmembrane region" description="Helical" evidence="8">
    <location>
        <begin position="434"/>
        <end position="457"/>
    </location>
</feature>
<comment type="similarity">
    <text evidence="3 8">Belongs to the CTL (choline transporter-like) family.</text>
</comment>
<comment type="subcellular location">
    <subcellularLocation>
        <location evidence="8">Cell membrane</location>
        <topology evidence="8">Multi-pass membrane protein</topology>
    </subcellularLocation>
    <subcellularLocation>
        <location evidence="2">Membrane</location>
        <topology evidence="2">Multi-pass membrane protein</topology>
    </subcellularLocation>
</comment>
<feature type="transmembrane region" description="Helical" evidence="8">
    <location>
        <begin position="288"/>
        <end position="312"/>
    </location>
</feature>
<dbReference type="GO" id="GO:0022857">
    <property type="term" value="F:transmembrane transporter activity"/>
    <property type="evidence" value="ECO:0007669"/>
    <property type="project" value="UniProtKB-UniRule"/>
</dbReference>
<evidence type="ECO:0000256" key="6">
    <source>
        <dbReference type="ARBA" id="ARBA00022989"/>
    </source>
</evidence>
<dbReference type="GO" id="GO:0005886">
    <property type="term" value="C:plasma membrane"/>
    <property type="evidence" value="ECO:0007669"/>
    <property type="project" value="UniProtKB-SubCell"/>
</dbReference>
<reference evidence="11" key="2">
    <citation type="submission" date="2009-11" db="EMBL/GenBank/DDBJ databases">
        <title>The Genome Sequence of Allomyces macrogynus strain ATCC 38327.</title>
        <authorList>
            <consortium name="The Broad Institute Genome Sequencing Platform"/>
            <person name="Russ C."/>
            <person name="Cuomo C."/>
            <person name="Shea T."/>
            <person name="Young S.K."/>
            <person name="Zeng Q."/>
            <person name="Koehrsen M."/>
            <person name="Haas B."/>
            <person name="Borodovsky M."/>
            <person name="Guigo R."/>
            <person name="Alvarado L."/>
            <person name="Berlin A."/>
            <person name="Borenstein D."/>
            <person name="Chen Z."/>
            <person name="Engels R."/>
            <person name="Freedman E."/>
            <person name="Gellesch M."/>
            <person name="Goldberg J."/>
            <person name="Griggs A."/>
            <person name="Gujja S."/>
            <person name="Heiman D."/>
            <person name="Hepburn T."/>
            <person name="Howarth C."/>
            <person name="Jen D."/>
            <person name="Larson L."/>
            <person name="Lewis B."/>
            <person name="Mehta T."/>
            <person name="Park D."/>
            <person name="Pearson M."/>
            <person name="Roberts A."/>
            <person name="Saif S."/>
            <person name="Shenoy N."/>
            <person name="Sisk P."/>
            <person name="Stolte C."/>
            <person name="Sykes S."/>
            <person name="Walk T."/>
            <person name="White J."/>
            <person name="Yandava C."/>
            <person name="Burger G."/>
            <person name="Gray M.W."/>
            <person name="Holland P.W.H."/>
            <person name="King N."/>
            <person name="Lang F.B.F."/>
            <person name="Roger A.J."/>
            <person name="Ruiz-Trillo I."/>
            <person name="Lander E."/>
            <person name="Nusbaum C."/>
        </authorList>
    </citation>
    <scope>NUCLEOTIDE SEQUENCE [LARGE SCALE GENOMIC DNA]</scope>
    <source>
        <strain evidence="11">ATCC 38327</strain>
    </source>
</reference>
<gene>
    <name evidence="10" type="ORF">AMAG_11693</name>
</gene>
<protein>
    <recommendedName>
        <fullName evidence="4 8">Protein PNS1</fullName>
    </recommendedName>
</protein>
<keyword evidence="5 8" id="KW-0812">Transmembrane</keyword>
<dbReference type="Proteomes" id="UP000054350">
    <property type="component" value="Unassembled WGS sequence"/>
</dbReference>
<evidence type="ECO:0000313" key="11">
    <source>
        <dbReference type="Proteomes" id="UP000054350"/>
    </source>
</evidence>
<feature type="transmembrane region" description="Helical" evidence="8">
    <location>
        <begin position="216"/>
        <end position="249"/>
    </location>
</feature>
<evidence type="ECO:0000256" key="1">
    <source>
        <dbReference type="ARBA" id="ARBA00002957"/>
    </source>
</evidence>
<comment type="function">
    <text evidence="1 8">Probably involved in transport through the plasma membrane.</text>
</comment>
<dbReference type="InterPro" id="IPR007603">
    <property type="entry name" value="Choline_transptr-like"/>
</dbReference>
<dbReference type="PANTHER" id="PTHR12385">
    <property type="entry name" value="CHOLINE TRANSPORTER-LIKE (SLC FAMILY 44)"/>
    <property type="match status" value="1"/>
</dbReference>
<evidence type="ECO:0000313" key="10">
    <source>
        <dbReference type="EMBL" id="KNE66565.1"/>
    </source>
</evidence>
<reference evidence="10 11" key="1">
    <citation type="submission" date="2009-11" db="EMBL/GenBank/DDBJ databases">
        <title>Annotation of Allomyces macrogynus ATCC 38327.</title>
        <authorList>
            <consortium name="The Broad Institute Genome Sequencing Platform"/>
            <person name="Russ C."/>
            <person name="Cuomo C."/>
            <person name="Burger G."/>
            <person name="Gray M.W."/>
            <person name="Holland P.W.H."/>
            <person name="King N."/>
            <person name="Lang F.B.F."/>
            <person name="Roger A.J."/>
            <person name="Ruiz-Trillo I."/>
            <person name="Young S.K."/>
            <person name="Zeng Q."/>
            <person name="Gargeya S."/>
            <person name="Fitzgerald M."/>
            <person name="Haas B."/>
            <person name="Abouelleil A."/>
            <person name="Alvarado L."/>
            <person name="Arachchi H.M."/>
            <person name="Berlin A."/>
            <person name="Chapman S.B."/>
            <person name="Gearin G."/>
            <person name="Goldberg J."/>
            <person name="Griggs A."/>
            <person name="Gujja S."/>
            <person name="Hansen M."/>
            <person name="Heiman D."/>
            <person name="Howarth C."/>
            <person name="Larimer J."/>
            <person name="Lui A."/>
            <person name="MacDonald P.J.P."/>
            <person name="McCowen C."/>
            <person name="Montmayeur A."/>
            <person name="Murphy C."/>
            <person name="Neiman D."/>
            <person name="Pearson M."/>
            <person name="Priest M."/>
            <person name="Roberts A."/>
            <person name="Saif S."/>
            <person name="Shea T."/>
            <person name="Sisk P."/>
            <person name="Stolte C."/>
            <person name="Sykes S."/>
            <person name="Wortman J."/>
            <person name="Nusbaum C."/>
            <person name="Birren B."/>
        </authorList>
    </citation>
    <scope>NUCLEOTIDE SEQUENCE [LARGE SCALE GENOMIC DNA]</scope>
    <source>
        <strain evidence="10 11">ATCC 38327</strain>
    </source>
</reference>
<dbReference type="OMA" id="AWAITCI"/>
<organism evidence="10 11">
    <name type="scientific">Allomyces macrogynus (strain ATCC 38327)</name>
    <name type="common">Allomyces javanicus var. macrogynus</name>
    <dbReference type="NCBI Taxonomy" id="578462"/>
    <lineage>
        <taxon>Eukaryota</taxon>
        <taxon>Fungi</taxon>
        <taxon>Fungi incertae sedis</taxon>
        <taxon>Blastocladiomycota</taxon>
        <taxon>Blastocladiomycetes</taxon>
        <taxon>Blastocladiales</taxon>
        <taxon>Blastocladiaceae</taxon>
        <taxon>Allomyces</taxon>
    </lineage>
</organism>
<dbReference type="Pfam" id="PF04515">
    <property type="entry name" value="Choline_transpo"/>
    <property type="match status" value="1"/>
</dbReference>
<proteinExistence type="inferred from homology"/>
<evidence type="ECO:0000256" key="7">
    <source>
        <dbReference type="ARBA" id="ARBA00023136"/>
    </source>
</evidence>
<keyword evidence="11" id="KW-1185">Reference proteome</keyword>
<dbReference type="eggNOG" id="KOG1362">
    <property type="taxonomic scope" value="Eukaryota"/>
</dbReference>
<evidence type="ECO:0000256" key="9">
    <source>
        <dbReference type="SAM" id="MobiDB-lite"/>
    </source>
</evidence>
<keyword evidence="6 8" id="KW-1133">Transmembrane helix</keyword>
<evidence type="ECO:0000256" key="3">
    <source>
        <dbReference type="ARBA" id="ARBA00007168"/>
    </source>
</evidence>
<feature type="transmembrane region" description="Helical" evidence="8">
    <location>
        <begin position="176"/>
        <end position="195"/>
    </location>
</feature>
<dbReference type="AlphaFoldDB" id="A0A0L0SW11"/>
<evidence type="ECO:0000256" key="2">
    <source>
        <dbReference type="ARBA" id="ARBA00004141"/>
    </source>
</evidence>
<evidence type="ECO:0000256" key="4">
    <source>
        <dbReference type="ARBA" id="ARBA00015388"/>
    </source>
</evidence>
<evidence type="ECO:0000256" key="8">
    <source>
        <dbReference type="RuleBase" id="RU368066"/>
    </source>
</evidence>
<sequence>MATPTSPAKKAAGNGDQPPSYGSFDDAAQYAAEASTARSPLLPHAPQYGHDGLYPDAPQPRFVSPKGPQDLWAAIAFIAHLGGVIALGGVSLKGLFDRGAGVGTLNQLGDEDDANVTTMALITAGIAAGLALLVNVAYLFVMRAIPKALIKGTFWLSAIYMAFMGIVVLVSTGSFWGALPFLLMIMIYWFMYTMFRPRMPFASVMLSTISDVTIQYPATLWVTVFGSLVQLGYAVWWLFTMAVCVLYFGKVDMDPNTPHGGRGDAPVMPSPEENTALQLVTAYLVFSAYWTVQVCSNVVHVTVAGVFATYYFQSSPDQPAPRSPTWRSLKRAVTTSFGSICLGSLLIAVIQTIRALANSARYDENGNRANDFIYVCLDCLLKWVEDLATYFNVYAFTQVAIYGKPFARAARDTWTLIKDRGVEAVINDSLIGNVLVFGGLLIAAVTFTLGWIVAWAAPGLPEPWIVATVAGLIGIAVFSMVSSVISSGAATTFVCLAEDPQALAATKPELWTKVAETYPHAAFTSMYV</sequence>